<dbReference type="AlphaFoldDB" id="A0A2L2SVG2"/>
<evidence type="ECO:0000313" key="2">
    <source>
        <dbReference type="EMBL" id="CEI60339.1"/>
    </source>
</evidence>
<organism evidence="2 3">
    <name type="scientific">Fusarium venenatum</name>
    <dbReference type="NCBI Taxonomy" id="56646"/>
    <lineage>
        <taxon>Eukaryota</taxon>
        <taxon>Fungi</taxon>
        <taxon>Dikarya</taxon>
        <taxon>Ascomycota</taxon>
        <taxon>Pezizomycotina</taxon>
        <taxon>Sordariomycetes</taxon>
        <taxon>Hypocreomycetidae</taxon>
        <taxon>Hypocreales</taxon>
        <taxon>Nectriaceae</taxon>
        <taxon>Fusarium</taxon>
    </lineage>
</organism>
<sequence length="206" mass="22239">MSGAEVLGVISGAITLIEASIKFYKTAKESSGLPPSLRDAACRLPLIQNSLKLAAQRVQEDCQPTDSYPALEAVLQKCSDRAAQLHDIFRAMIPPTKASRTERYIKAVRSFPQVEKANGLVEEILADLQVLTLNQVVESAARQRVWNSKNSGMEQIVGGEVVVTLYNVGLGRQYVHTGQGSQNVASNTASQINGNFNGGTFSFTQA</sequence>
<dbReference type="InterPro" id="IPR031352">
    <property type="entry name" value="SesA"/>
</dbReference>
<keyword evidence="3" id="KW-1185">Reference proteome</keyword>
<protein>
    <recommendedName>
        <fullName evidence="1">NACHT-NTPase and P-loop NTPases N-terminal domain-containing protein</fullName>
    </recommendedName>
</protein>
<dbReference type="KEGG" id="fvn:FVRRES_04775"/>
<dbReference type="Pfam" id="PF17107">
    <property type="entry name" value="SesA"/>
    <property type="match status" value="1"/>
</dbReference>
<dbReference type="Proteomes" id="UP000245910">
    <property type="component" value="Chromosome II"/>
</dbReference>
<dbReference type="RefSeq" id="XP_025584059.1">
    <property type="nucleotide sequence ID" value="XM_025733121.2"/>
</dbReference>
<dbReference type="GeneID" id="37256414"/>
<name>A0A2L2SVG2_9HYPO</name>
<dbReference type="EMBL" id="LN649230">
    <property type="protein sequence ID" value="CEI60339.1"/>
    <property type="molecule type" value="Genomic_DNA"/>
</dbReference>
<dbReference type="OrthoDB" id="674604at2759"/>
<reference evidence="3" key="1">
    <citation type="submission" date="2014-10" db="EMBL/GenBank/DDBJ databases">
        <authorList>
            <person name="King R."/>
        </authorList>
    </citation>
    <scope>NUCLEOTIDE SEQUENCE [LARGE SCALE GENOMIC DNA]</scope>
    <source>
        <strain evidence="3">A3/5</strain>
    </source>
</reference>
<accession>A0A2L2SVG2</accession>
<dbReference type="STRING" id="56646.A0A2L2SVG2"/>
<evidence type="ECO:0000313" key="3">
    <source>
        <dbReference type="Proteomes" id="UP000245910"/>
    </source>
</evidence>
<feature type="domain" description="NACHT-NTPase and P-loop NTPases N-terminal" evidence="1">
    <location>
        <begin position="10"/>
        <end position="131"/>
    </location>
</feature>
<evidence type="ECO:0000259" key="1">
    <source>
        <dbReference type="Pfam" id="PF17107"/>
    </source>
</evidence>
<proteinExistence type="predicted"/>